<comment type="caution">
    <text evidence="10">The sequence shown here is derived from an EMBL/GenBank/DDBJ whole genome shotgun (WGS) entry which is preliminary data.</text>
</comment>
<comment type="function">
    <text evidence="8">Probably a riboflavin-binding protein that interacts with the energy-coupling factor (ECF) ABC-transporter complex.</text>
</comment>
<evidence type="ECO:0000256" key="8">
    <source>
        <dbReference type="PIRNR" id="PIRNR037778"/>
    </source>
</evidence>
<dbReference type="InterPro" id="IPR024529">
    <property type="entry name" value="ECF_trnsprt_substrate-spec"/>
</dbReference>
<dbReference type="RefSeq" id="WP_029100598.1">
    <property type="nucleotide sequence ID" value="NZ_JAPYYP010000025.1"/>
</dbReference>
<feature type="transmembrane region" description="Helical" evidence="9">
    <location>
        <begin position="116"/>
        <end position="144"/>
    </location>
</feature>
<evidence type="ECO:0000256" key="7">
    <source>
        <dbReference type="ARBA" id="ARBA00023136"/>
    </source>
</evidence>
<feature type="transmembrane region" description="Helical" evidence="9">
    <location>
        <begin position="164"/>
        <end position="188"/>
    </location>
</feature>
<evidence type="ECO:0000256" key="9">
    <source>
        <dbReference type="SAM" id="Phobius"/>
    </source>
</evidence>
<evidence type="ECO:0000256" key="5">
    <source>
        <dbReference type="ARBA" id="ARBA00022692"/>
    </source>
</evidence>
<name>A0A9X3TSJ0_9BACL</name>
<dbReference type="Pfam" id="PF12822">
    <property type="entry name" value="ECF_trnsprt"/>
    <property type="match status" value="1"/>
</dbReference>
<dbReference type="Proteomes" id="UP001151071">
    <property type="component" value="Unassembled WGS sequence"/>
</dbReference>
<keyword evidence="5 9" id="KW-0812">Transmembrane</keyword>
<evidence type="ECO:0000313" key="11">
    <source>
        <dbReference type="Proteomes" id="UP001151071"/>
    </source>
</evidence>
<keyword evidence="6 9" id="KW-1133">Transmembrane helix</keyword>
<keyword evidence="11" id="KW-1185">Reference proteome</keyword>
<evidence type="ECO:0000256" key="3">
    <source>
        <dbReference type="ARBA" id="ARBA00022448"/>
    </source>
</evidence>
<proteinExistence type="inferred from homology"/>
<evidence type="ECO:0000256" key="6">
    <source>
        <dbReference type="ARBA" id="ARBA00022989"/>
    </source>
</evidence>
<feature type="transmembrane region" description="Helical" evidence="9">
    <location>
        <begin position="83"/>
        <end position="104"/>
    </location>
</feature>
<evidence type="ECO:0000313" key="10">
    <source>
        <dbReference type="EMBL" id="MDA5110069.1"/>
    </source>
</evidence>
<reference evidence="10" key="1">
    <citation type="submission" date="2022-12" db="EMBL/GenBank/DDBJ databases">
        <title>Draft genome sequence of the thermophilic strain Brevibacillus thermoruber HT42, isolated from Los Humeros, Puebla, Mexico, with biotechnological potential.</title>
        <authorList>
            <person name="Lara Sanchez J."/>
            <person name="Solis Palacios R."/>
            <person name="Bustos Baena A.S."/>
            <person name="Ruz Baez A.E."/>
            <person name="Espinosa Luna G."/>
            <person name="Oliart Ros R.M."/>
        </authorList>
    </citation>
    <scope>NUCLEOTIDE SEQUENCE</scope>
    <source>
        <strain evidence="10">HT42</strain>
    </source>
</reference>
<sequence>MKVTAMRSSQATQRLVAIPMLAAVAFVLQYLEFPVPMLPPFLKLDFSTLPALIGGLLYGPVAGVLVEVLKNALHMLLKNTDGLLIGEVANVVAGASFILAAIYLQRRGMGKKGFAAGLVLGTVLMTAVMAVANAYFLLPAYAALYQVPLEQLLAQFQADSVWSFVLYSIVPFNILKGVVLSLAAYPLYVKLSGRLNLRAAN</sequence>
<keyword evidence="4 8" id="KW-1003">Cell membrane</keyword>
<organism evidence="10 11">
    <name type="scientific">Brevibacillus thermoruber</name>
    <dbReference type="NCBI Taxonomy" id="33942"/>
    <lineage>
        <taxon>Bacteria</taxon>
        <taxon>Bacillati</taxon>
        <taxon>Bacillota</taxon>
        <taxon>Bacilli</taxon>
        <taxon>Bacillales</taxon>
        <taxon>Paenibacillaceae</taxon>
        <taxon>Brevibacillus</taxon>
    </lineage>
</organism>
<comment type="similarity">
    <text evidence="2 8">Belongs to the prokaryotic riboflavin transporter (P-RFT) (TC 2.A.87) family.</text>
</comment>
<accession>A0A9X3TSJ0</accession>
<dbReference type="EMBL" id="JAPYYP010000025">
    <property type="protein sequence ID" value="MDA5110069.1"/>
    <property type="molecule type" value="Genomic_DNA"/>
</dbReference>
<feature type="transmembrane region" description="Helical" evidence="9">
    <location>
        <begin position="12"/>
        <end position="31"/>
    </location>
</feature>
<gene>
    <name evidence="10" type="ORF">O3V59_17010</name>
</gene>
<evidence type="ECO:0000256" key="1">
    <source>
        <dbReference type="ARBA" id="ARBA00004651"/>
    </source>
</evidence>
<dbReference type="GO" id="GO:0005886">
    <property type="term" value="C:plasma membrane"/>
    <property type="evidence" value="ECO:0007669"/>
    <property type="project" value="UniProtKB-SubCell"/>
</dbReference>
<dbReference type="AlphaFoldDB" id="A0A9X3TSJ0"/>
<dbReference type="PANTHER" id="PTHR38438">
    <property type="entry name" value="RIBOFLAVIN TRANSPORTER RIBU"/>
    <property type="match status" value="1"/>
</dbReference>
<dbReference type="GO" id="GO:0032217">
    <property type="term" value="F:riboflavin transmembrane transporter activity"/>
    <property type="evidence" value="ECO:0007669"/>
    <property type="project" value="UniProtKB-UniRule"/>
</dbReference>
<dbReference type="PIRSF" id="PIRSF037778">
    <property type="entry name" value="UCP037778_transp_RibU"/>
    <property type="match status" value="1"/>
</dbReference>
<dbReference type="Gene3D" id="1.10.1760.20">
    <property type="match status" value="1"/>
</dbReference>
<dbReference type="PANTHER" id="PTHR38438:SF1">
    <property type="entry name" value="RIBOFLAVIN TRANSPORTER RIBU"/>
    <property type="match status" value="1"/>
</dbReference>
<dbReference type="InterPro" id="IPR025720">
    <property type="entry name" value="RibU"/>
</dbReference>
<evidence type="ECO:0000256" key="2">
    <source>
        <dbReference type="ARBA" id="ARBA00005540"/>
    </source>
</evidence>
<protein>
    <recommendedName>
        <fullName evidence="8">Riboflavin transporter</fullName>
    </recommendedName>
</protein>
<keyword evidence="3 8" id="KW-0813">Transport</keyword>
<evidence type="ECO:0000256" key="4">
    <source>
        <dbReference type="ARBA" id="ARBA00022475"/>
    </source>
</evidence>
<comment type="subcellular location">
    <subcellularLocation>
        <location evidence="1">Cell membrane</location>
        <topology evidence="1">Multi-pass membrane protein</topology>
    </subcellularLocation>
</comment>
<keyword evidence="7 8" id="KW-0472">Membrane</keyword>